<proteinExistence type="predicted"/>
<gene>
    <name evidence="1" type="ORF">GDO86_016226</name>
</gene>
<dbReference type="Proteomes" id="UP000812440">
    <property type="component" value="Chromosome 8_10"/>
</dbReference>
<dbReference type="EMBL" id="JAACNH010000003">
    <property type="protein sequence ID" value="KAG8449501.1"/>
    <property type="molecule type" value="Genomic_DNA"/>
</dbReference>
<sequence>MVGFIKHKLWLPYYCTIIYGDLNIHISLLVWSTVECTSTRFIHLSILVLLRVGTRGLNTIYDSFLLKLLCLLKYKWAFC</sequence>
<keyword evidence="2" id="KW-1185">Reference proteome</keyword>
<name>A0A8T2K4F1_9PIPI</name>
<evidence type="ECO:0000313" key="1">
    <source>
        <dbReference type="EMBL" id="KAG8449501.1"/>
    </source>
</evidence>
<comment type="caution">
    <text evidence="1">The sequence shown here is derived from an EMBL/GenBank/DDBJ whole genome shotgun (WGS) entry which is preliminary data.</text>
</comment>
<dbReference type="AlphaFoldDB" id="A0A8T2K4F1"/>
<protein>
    <submittedName>
        <fullName evidence="1">Uncharacterized protein</fullName>
    </submittedName>
</protein>
<reference evidence="1" key="1">
    <citation type="thesis" date="2020" institute="ProQuest LLC" country="789 East Eisenhower Parkway, Ann Arbor, MI, USA">
        <title>Comparative Genomics and Chromosome Evolution.</title>
        <authorList>
            <person name="Mudd A.B."/>
        </authorList>
    </citation>
    <scope>NUCLEOTIDE SEQUENCE</scope>
    <source>
        <strain evidence="1">Female2</strain>
        <tissue evidence="1">Blood</tissue>
    </source>
</reference>
<evidence type="ECO:0000313" key="2">
    <source>
        <dbReference type="Proteomes" id="UP000812440"/>
    </source>
</evidence>
<accession>A0A8T2K4F1</accession>
<organism evidence="1 2">
    <name type="scientific">Hymenochirus boettgeri</name>
    <name type="common">Congo dwarf clawed frog</name>
    <dbReference type="NCBI Taxonomy" id="247094"/>
    <lineage>
        <taxon>Eukaryota</taxon>
        <taxon>Metazoa</taxon>
        <taxon>Chordata</taxon>
        <taxon>Craniata</taxon>
        <taxon>Vertebrata</taxon>
        <taxon>Euteleostomi</taxon>
        <taxon>Amphibia</taxon>
        <taxon>Batrachia</taxon>
        <taxon>Anura</taxon>
        <taxon>Pipoidea</taxon>
        <taxon>Pipidae</taxon>
        <taxon>Pipinae</taxon>
        <taxon>Hymenochirus</taxon>
    </lineage>
</organism>